<comment type="caution">
    <text evidence="1">The sequence shown here is derived from an EMBL/GenBank/DDBJ whole genome shotgun (WGS) entry which is preliminary data.</text>
</comment>
<dbReference type="Proteomes" id="UP000076335">
    <property type="component" value="Unassembled WGS sequence"/>
</dbReference>
<name>A0A154L155_9PROT</name>
<evidence type="ECO:0000313" key="2">
    <source>
        <dbReference type="Proteomes" id="UP000076335"/>
    </source>
</evidence>
<dbReference type="EMBL" id="LPVY01000023">
    <property type="protein sequence ID" value="KZB61565.1"/>
    <property type="molecule type" value="Genomic_DNA"/>
</dbReference>
<organism evidence="1 2">
    <name type="scientific">Thalassospira lucentensis</name>
    <dbReference type="NCBI Taxonomy" id="168935"/>
    <lineage>
        <taxon>Bacteria</taxon>
        <taxon>Pseudomonadati</taxon>
        <taxon>Pseudomonadota</taxon>
        <taxon>Alphaproteobacteria</taxon>
        <taxon>Rhodospirillales</taxon>
        <taxon>Thalassospiraceae</taxon>
        <taxon>Thalassospira</taxon>
    </lineage>
</organism>
<proteinExistence type="predicted"/>
<reference evidence="1 2" key="1">
    <citation type="submission" date="2015-12" db="EMBL/GenBank/DDBJ databases">
        <title>Genome sequence of Thalassospira lucentensis MCCC 1A02072.</title>
        <authorList>
            <person name="Lu L."/>
            <person name="Lai Q."/>
            <person name="Shao Z."/>
            <person name="Qian P."/>
        </authorList>
    </citation>
    <scope>NUCLEOTIDE SEQUENCE [LARGE SCALE GENOMIC DNA]</scope>
    <source>
        <strain evidence="1 2">MCCC 1A02072</strain>
    </source>
</reference>
<sequence>MELPIFQYVGNNPAKRKDILKNVFMVGLKMVCAISYILRKISRIPKKQRHTNRAANKRAALWEV</sequence>
<protein>
    <submittedName>
        <fullName evidence="1">Uncharacterized protein</fullName>
    </submittedName>
</protein>
<gene>
    <name evidence="1" type="ORF">AUP42_06295</name>
</gene>
<dbReference type="AlphaFoldDB" id="A0A154L155"/>
<accession>A0A154L155</accession>
<evidence type="ECO:0000313" key="1">
    <source>
        <dbReference type="EMBL" id="KZB61565.1"/>
    </source>
</evidence>